<keyword evidence="1" id="KW-0812">Transmembrane</keyword>
<accession>A0A366X5W3</accession>
<sequence>MSNQIEKGLAERLKALSDPKKSSGHVKEAPAKTRNKATLIGFSIVAFGLGFFANSQLLAQRTEQPHLSKDGFEWLIAEFSEKYDVTPIAAKRMVSDMLDLNQE</sequence>
<keyword evidence="1" id="KW-1133">Transmembrane helix</keyword>
<protein>
    <submittedName>
        <fullName evidence="2">Uncharacterized protein</fullName>
    </submittedName>
</protein>
<keyword evidence="1" id="KW-0472">Membrane</keyword>
<name>A0A366X5W3_9RHOB</name>
<evidence type="ECO:0000313" key="3">
    <source>
        <dbReference type="Proteomes" id="UP000252706"/>
    </source>
</evidence>
<dbReference type="EMBL" id="QOCE01000014">
    <property type="protein sequence ID" value="RBW58432.1"/>
    <property type="molecule type" value="Genomic_DNA"/>
</dbReference>
<comment type="caution">
    <text evidence="2">The sequence shown here is derived from an EMBL/GenBank/DDBJ whole genome shotgun (WGS) entry which is preliminary data.</text>
</comment>
<evidence type="ECO:0000256" key="1">
    <source>
        <dbReference type="SAM" id="Phobius"/>
    </source>
</evidence>
<evidence type="ECO:0000313" key="2">
    <source>
        <dbReference type="EMBL" id="RBW58432.1"/>
    </source>
</evidence>
<dbReference type="Proteomes" id="UP000252706">
    <property type="component" value="Unassembled WGS sequence"/>
</dbReference>
<dbReference type="AlphaFoldDB" id="A0A366X5W3"/>
<dbReference type="RefSeq" id="WP_113822694.1">
    <property type="nucleotide sequence ID" value="NZ_QOCE01000014.1"/>
</dbReference>
<proteinExistence type="predicted"/>
<feature type="transmembrane region" description="Helical" evidence="1">
    <location>
        <begin position="39"/>
        <end position="59"/>
    </location>
</feature>
<organism evidence="2 3">
    <name type="scientific">Phaeobacter gallaeciensis</name>
    <dbReference type="NCBI Taxonomy" id="60890"/>
    <lineage>
        <taxon>Bacteria</taxon>
        <taxon>Pseudomonadati</taxon>
        <taxon>Pseudomonadota</taxon>
        <taxon>Alphaproteobacteria</taxon>
        <taxon>Rhodobacterales</taxon>
        <taxon>Roseobacteraceae</taxon>
        <taxon>Phaeobacter</taxon>
    </lineage>
</organism>
<gene>
    <name evidence="2" type="ORF">DS909_06700</name>
</gene>
<reference evidence="2 3" key="1">
    <citation type="submission" date="2018-07" db="EMBL/GenBank/DDBJ databases">
        <title>Modular assembly of carbohydrate-degrading microbial communities in the ocean.</title>
        <authorList>
            <person name="Enke T.N."/>
            <person name="Datta M.S."/>
            <person name="Schwartzman J.A."/>
            <person name="Cermak N."/>
            <person name="Schmitz D.A."/>
            <person name="Barrere J."/>
            <person name="Cordero O.X."/>
        </authorList>
    </citation>
    <scope>NUCLEOTIDE SEQUENCE [LARGE SCALE GENOMIC DNA]</scope>
    <source>
        <strain evidence="2 3">C3M10</strain>
    </source>
</reference>